<dbReference type="AlphaFoldDB" id="A0A177WJG4"/>
<dbReference type="PANTHER" id="PTHR43319">
    <property type="entry name" value="BETA-LACTAMASE-RELATED"/>
    <property type="match status" value="1"/>
</dbReference>
<protein>
    <submittedName>
        <fullName evidence="2">Beta-lactamase</fullName>
    </submittedName>
</protein>
<gene>
    <name evidence="2" type="ORF">BDEG_24023</name>
</gene>
<reference evidence="2 3" key="2">
    <citation type="submission" date="2016-05" db="EMBL/GenBank/DDBJ databases">
        <title>Lineage-specific infection strategies underlie the spectrum of fungal disease in amphibians.</title>
        <authorList>
            <person name="Cuomo C.A."/>
            <person name="Farrer R.A."/>
            <person name="James T."/>
            <person name="Longcore J."/>
            <person name="Birren B."/>
        </authorList>
    </citation>
    <scope>NUCLEOTIDE SEQUENCE [LARGE SCALE GENOMIC DNA]</scope>
    <source>
        <strain evidence="2 3">JEL423</strain>
    </source>
</reference>
<dbReference type="Pfam" id="PF00144">
    <property type="entry name" value="Beta-lactamase"/>
    <property type="match status" value="1"/>
</dbReference>
<dbReference type="InterPro" id="IPR001466">
    <property type="entry name" value="Beta-lactam-related"/>
</dbReference>
<dbReference type="eggNOG" id="ENOG502RY4A">
    <property type="taxonomic scope" value="Eukaryota"/>
</dbReference>
<accession>A0A177WJG4</accession>
<sequence>MISYKFWTGRTHFPLTCNLFSLRCPSWPISGEIADGFDNVLDAFKANFEEGNEVGASFAAYVGDTPVVELYGGYHNKRYSKPYDKDSLQLVFSSSKFVEGIVITYLIDQGLLDFNERITTYWPEFGQGNKENVTVQCLLGHRAGVTYLSRQPTLDEIANLDQLAKLLAAQPHNFNGTLIQGYHAVTRGWYLNEIVRRVDRQKRTIGQIVRQEFMPLLDAEYYLALPKHLEPRLSKLIHYPHIRTVAKILAPKSMLSDPLPNGFAKVLFDRQSVSFKAVAGSQPKQIIPWPHSHNRRAIWATEGPSYSGITNAKSLAKFAALMAQQGTFNGHRIISPETVRKSLVSLPFMPDTVVSRNVTFATGGWGVGVSFPGSEHVGWIGWGGVGGSMVWWSPDLHISFAYVMNSLSLSGIGDKRSWRLIAALVKAVETMS</sequence>
<dbReference type="EMBL" id="DS022304">
    <property type="protein sequence ID" value="OAJ40268.1"/>
    <property type="molecule type" value="Genomic_DNA"/>
</dbReference>
<dbReference type="OrthoDB" id="5946976at2759"/>
<name>A0A177WJG4_BATDL</name>
<dbReference type="STRING" id="403673.A0A177WJG4"/>
<dbReference type="InterPro" id="IPR012338">
    <property type="entry name" value="Beta-lactam/transpept-like"/>
</dbReference>
<dbReference type="PANTHER" id="PTHR43319:SF3">
    <property type="entry name" value="BETA-LACTAMASE-RELATED DOMAIN-CONTAINING PROTEIN"/>
    <property type="match status" value="1"/>
</dbReference>
<feature type="domain" description="Beta-lactamase-related" evidence="1">
    <location>
        <begin position="45"/>
        <end position="413"/>
    </location>
</feature>
<dbReference type="SUPFAM" id="SSF56601">
    <property type="entry name" value="beta-lactamase/transpeptidase-like"/>
    <property type="match status" value="1"/>
</dbReference>
<reference evidence="2 3" key="1">
    <citation type="submission" date="2006-10" db="EMBL/GenBank/DDBJ databases">
        <title>The Genome Sequence of Batrachochytrium dendrobatidis JEL423.</title>
        <authorList>
            <consortium name="The Broad Institute Genome Sequencing Platform"/>
            <person name="Birren B."/>
            <person name="Lander E."/>
            <person name="Galagan J."/>
            <person name="Cuomo C."/>
            <person name="Devon K."/>
            <person name="Jaffe D."/>
            <person name="Butler J."/>
            <person name="Alvarez P."/>
            <person name="Gnerre S."/>
            <person name="Grabherr M."/>
            <person name="Kleber M."/>
            <person name="Mauceli E."/>
            <person name="Brockman W."/>
            <person name="Young S."/>
            <person name="LaButti K."/>
            <person name="Sykes S."/>
            <person name="DeCaprio D."/>
            <person name="Crawford M."/>
            <person name="Koehrsen M."/>
            <person name="Engels R."/>
            <person name="Montgomery P."/>
            <person name="Pearson M."/>
            <person name="Howarth C."/>
            <person name="Larson L."/>
            <person name="White J."/>
            <person name="O'Leary S."/>
            <person name="Kodira C."/>
            <person name="Zeng Q."/>
            <person name="Yandava C."/>
            <person name="Alvarado L."/>
            <person name="Longcore J."/>
            <person name="James T."/>
        </authorList>
    </citation>
    <scope>NUCLEOTIDE SEQUENCE [LARGE SCALE GENOMIC DNA]</scope>
    <source>
        <strain evidence="2 3">JEL423</strain>
    </source>
</reference>
<dbReference type="InterPro" id="IPR052907">
    <property type="entry name" value="Beta-lactamase/esterase"/>
</dbReference>
<proteinExistence type="predicted"/>
<dbReference type="VEuPathDB" id="FungiDB:BDEG_24023"/>
<organism evidence="2 3">
    <name type="scientific">Batrachochytrium dendrobatidis (strain JEL423)</name>
    <dbReference type="NCBI Taxonomy" id="403673"/>
    <lineage>
        <taxon>Eukaryota</taxon>
        <taxon>Fungi</taxon>
        <taxon>Fungi incertae sedis</taxon>
        <taxon>Chytridiomycota</taxon>
        <taxon>Chytridiomycota incertae sedis</taxon>
        <taxon>Chytridiomycetes</taxon>
        <taxon>Rhizophydiales</taxon>
        <taxon>Rhizophydiales incertae sedis</taxon>
        <taxon>Batrachochytrium</taxon>
    </lineage>
</organism>
<evidence type="ECO:0000313" key="2">
    <source>
        <dbReference type="EMBL" id="OAJ40268.1"/>
    </source>
</evidence>
<evidence type="ECO:0000313" key="3">
    <source>
        <dbReference type="Proteomes" id="UP000077115"/>
    </source>
</evidence>
<dbReference type="Gene3D" id="3.40.710.10">
    <property type="entry name" value="DD-peptidase/beta-lactamase superfamily"/>
    <property type="match status" value="1"/>
</dbReference>
<evidence type="ECO:0000259" key="1">
    <source>
        <dbReference type="Pfam" id="PF00144"/>
    </source>
</evidence>
<dbReference type="Proteomes" id="UP000077115">
    <property type="component" value="Unassembled WGS sequence"/>
</dbReference>